<feature type="transmembrane region" description="Helical" evidence="1">
    <location>
        <begin position="142"/>
        <end position="165"/>
    </location>
</feature>
<evidence type="ECO:0000313" key="2">
    <source>
        <dbReference type="EMBL" id="GID09929.1"/>
    </source>
</evidence>
<organism evidence="2 3">
    <name type="scientific">Actinocatenispora rupis</name>
    <dbReference type="NCBI Taxonomy" id="519421"/>
    <lineage>
        <taxon>Bacteria</taxon>
        <taxon>Bacillati</taxon>
        <taxon>Actinomycetota</taxon>
        <taxon>Actinomycetes</taxon>
        <taxon>Micromonosporales</taxon>
        <taxon>Micromonosporaceae</taxon>
        <taxon>Actinocatenispora</taxon>
    </lineage>
</organism>
<keyword evidence="3" id="KW-1185">Reference proteome</keyword>
<reference evidence="2" key="1">
    <citation type="submission" date="2021-01" db="EMBL/GenBank/DDBJ databases">
        <title>Whole genome shotgun sequence of Actinocatenispora rupis NBRC 107355.</title>
        <authorList>
            <person name="Komaki H."/>
            <person name="Tamura T."/>
        </authorList>
    </citation>
    <scope>NUCLEOTIDE SEQUENCE</scope>
    <source>
        <strain evidence="2">NBRC 107355</strain>
    </source>
</reference>
<sequence length="278" mass="28469">MIRLLLACYPPSFRDRYGAELAALVEDTGAGPRVWWDLATGAAGAWLRPVFVGAPAERTRRRVQAGLAATWVAWCLGVLAVPVVDRALLDPPVPGANGAVRTLVTGVWPVLVLGGACAAGSALVLAWRVLLPALRSGRRDLLRPLLPAAVLLVVEALGAAGVWQLRRAYPSVWPHPSAAFVALVLAWLVGFAALGAFGAAGPPVALRRARPPVAAMRLPAVLAAGVTLALAALAVLEATAVVLGGRGPVASTGAAVAVLAAVGALLSTVRTIPAVRRP</sequence>
<dbReference type="AlphaFoldDB" id="A0A8J3NC18"/>
<dbReference type="RefSeq" id="WP_203654984.1">
    <property type="nucleotide sequence ID" value="NZ_BAAAZM010000002.1"/>
</dbReference>
<comment type="caution">
    <text evidence="2">The sequence shown here is derived from an EMBL/GenBank/DDBJ whole genome shotgun (WGS) entry which is preliminary data.</text>
</comment>
<name>A0A8J3NC18_9ACTN</name>
<gene>
    <name evidence="2" type="ORF">Aru02nite_08180</name>
</gene>
<feature type="transmembrane region" description="Helical" evidence="1">
    <location>
        <begin position="107"/>
        <end position="130"/>
    </location>
</feature>
<keyword evidence="1" id="KW-0812">Transmembrane</keyword>
<feature type="transmembrane region" description="Helical" evidence="1">
    <location>
        <begin position="249"/>
        <end position="269"/>
    </location>
</feature>
<feature type="transmembrane region" description="Helical" evidence="1">
    <location>
        <begin position="221"/>
        <end position="243"/>
    </location>
</feature>
<proteinExistence type="predicted"/>
<keyword evidence="1" id="KW-1133">Transmembrane helix</keyword>
<feature type="transmembrane region" description="Helical" evidence="1">
    <location>
        <begin position="177"/>
        <end position="200"/>
    </location>
</feature>
<dbReference type="Proteomes" id="UP000612808">
    <property type="component" value="Unassembled WGS sequence"/>
</dbReference>
<protein>
    <submittedName>
        <fullName evidence="2">Uncharacterized protein</fullName>
    </submittedName>
</protein>
<keyword evidence="1" id="KW-0472">Membrane</keyword>
<evidence type="ECO:0000313" key="3">
    <source>
        <dbReference type="Proteomes" id="UP000612808"/>
    </source>
</evidence>
<dbReference type="EMBL" id="BOMB01000004">
    <property type="protein sequence ID" value="GID09929.1"/>
    <property type="molecule type" value="Genomic_DNA"/>
</dbReference>
<feature type="transmembrane region" description="Helical" evidence="1">
    <location>
        <begin position="65"/>
        <end position="84"/>
    </location>
</feature>
<evidence type="ECO:0000256" key="1">
    <source>
        <dbReference type="SAM" id="Phobius"/>
    </source>
</evidence>
<accession>A0A8J3NC18</accession>